<dbReference type="RefSeq" id="WP_138170721.1">
    <property type="nucleotide sequence ID" value="NZ_VAWA01000013.1"/>
</dbReference>
<keyword evidence="2" id="KW-0472">Membrane</keyword>
<evidence type="ECO:0000313" key="4">
    <source>
        <dbReference type="Proteomes" id="UP000306544"/>
    </source>
</evidence>
<evidence type="ECO:0008006" key="5">
    <source>
        <dbReference type="Google" id="ProtNLM"/>
    </source>
</evidence>
<name>A0A5R9A5U1_9MICC</name>
<evidence type="ECO:0000256" key="1">
    <source>
        <dbReference type="SAM" id="MobiDB-lite"/>
    </source>
</evidence>
<sequence>MSKRRKKNRGNPQFSSGAVEPRSAGRRPPSPQQNAGSPRILVYALLGITLFLGLYLHAYAMPQLTYFADGLSMPGARITGYDAADIAALQAALERDAEGQLNFLHKTAGMMFPVTVVLATWGTVGLLARGRWRWVAVAAAAVFAAVDITENFLIDNLLSQVPVEASTVAVSSTMTILSWALLGIVSAVVVTVVVRDFILTGRQPRRKPA</sequence>
<dbReference type="OrthoDB" id="4928386at2"/>
<feature type="transmembrane region" description="Helical" evidence="2">
    <location>
        <begin position="174"/>
        <end position="198"/>
    </location>
</feature>
<proteinExistence type="predicted"/>
<keyword evidence="4" id="KW-1185">Reference proteome</keyword>
<feature type="transmembrane region" description="Helical" evidence="2">
    <location>
        <begin position="108"/>
        <end position="127"/>
    </location>
</feature>
<feature type="transmembrane region" description="Helical" evidence="2">
    <location>
        <begin position="134"/>
        <end position="154"/>
    </location>
</feature>
<feature type="transmembrane region" description="Helical" evidence="2">
    <location>
        <begin position="40"/>
        <end position="60"/>
    </location>
</feature>
<protein>
    <recommendedName>
        <fullName evidence="5">DUF1772 domain-containing protein</fullName>
    </recommendedName>
</protein>
<evidence type="ECO:0000313" key="3">
    <source>
        <dbReference type="EMBL" id="TLP74079.1"/>
    </source>
</evidence>
<accession>A0A5R9A5U1</accession>
<keyword evidence="2" id="KW-0812">Transmembrane</keyword>
<gene>
    <name evidence="3" type="ORF">FEF27_10035</name>
</gene>
<comment type="caution">
    <text evidence="3">The sequence shown here is derived from an EMBL/GenBank/DDBJ whole genome shotgun (WGS) entry which is preliminary data.</text>
</comment>
<evidence type="ECO:0000256" key="2">
    <source>
        <dbReference type="SAM" id="Phobius"/>
    </source>
</evidence>
<dbReference type="EMBL" id="VAWA01000013">
    <property type="protein sequence ID" value="TLP74079.1"/>
    <property type="molecule type" value="Genomic_DNA"/>
</dbReference>
<dbReference type="Proteomes" id="UP000306544">
    <property type="component" value="Unassembled WGS sequence"/>
</dbReference>
<organism evidence="3 4">
    <name type="scientific">Nesterenkonia sphaerica</name>
    <dbReference type="NCBI Taxonomy" id="1804988"/>
    <lineage>
        <taxon>Bacteria</taxon>
        <taxon>Bacillati</taxon>
        <taxon>Actinomycetota</taxon>
        <taxon>Actinomycetes</taxon>
        <taxon>Micrococcales</taxon>
        <taxon>Micrococcaceae</taxon>
        <taxon>Nesterenkonia</taxon>
    </lineage>
</organism>
<feature type="region of interest" description="Disordered" evidence="1">
    <location>
        <begin position="1"/>
        <end position="35"/>
    </location>
</feature>
<keyword evidence="2" id="KW-1133">Transmembrane helix</keyword>
<reference evidence="3 4" key="1">
    <citation type="submission" date="2019-05" db="EMBL/GenBank/DDBJ databases">
        <title>Nesterenkonia sp. GY239, isolated from the Southern Atlantic Ocean.</title>
        <authorList>
            <person name="Zhang G."/>
        </authorList>
    </citation>
    <scope>NUCLEOTIDE SEQUENCE [LARGE SCALE GENOMIC DNA]</scope>
    <source>
        <strain evidence="3 4">GY239</strain>
    </source>
</reference>
<dbReference type="AlphaFoldDB" id="A0A5R9A5U1"/>